<dbReference type="InterPro" id="IPR051310">
    <property type="entry name" value="MCP_chemotaxis"/>
</dbReference>
<dbReference type="Pfam" id="PF00672">
    <property type="entry name" value="HAMP"/>
    <property type="match status" value="1"/>
</dbReference>
<feature type="region of interest" description="Disordered" evidence="5">
    <location>
        <begin position="391"/>
        <end position="417"/>
    </location>
</feature>
<evidence type="ECO:0000313" key="10">
    <source>
        <dbReference type="Proteomes" id="UP000253509"/>
    </source>
</evidence>
<dbReference type="PANTHER" id="PTHR43531">
    <property type="entry name" value="PROTEIN ICFG"/>
    <property type="match status" value="1"/>
</dbReference>
<protein>
    <submittedName>
        <fullName evidence="9">Tar-like ligand binding protein</fullName>
    </submittedName>
</protein>
<keyword evidence="10" id="KW-1185">Reference proteome</keyword>
<evidence type="ECO:0000256" key="4">
    <source>
        <dbReference type="ARBA" id="ARBA00029447"/>
    </source>
</evidence>
<organism evidence="9 10">
    <name type="scientific">Brevibacterium celere</name>
    <dbReference type="NCBI Taxonomy" id="225845"/>
    <lineage>
        <taxon>Bacteria</taxon>
        <taxon>Bacillati</taxon>
        <taxon>Actinomycetota</taxon>
        <taxon>Actinomycetes</taxon>
        <taxon>Micrococcales</taxon>
        <taxon>Brevibacteriaceae</taxon>
        <taxon>Brevibacterium</taxon>
    </lineage>
</organism>
<dbReference type="GO" id="GO:0007165">
    <property type="term" value="P:signal transduction"/>
    <property type="evidence" value="ECO:0007669"/>
    <property type="project" value="InterPro"/>
</dbReference>
<comment type="caution">
    <text evidence="9">The sequence shown here is derived from an EMBL/GenBank/DDBJ whole genome shotgun (WGS) entry which is preliminary data.</text>
</comment>
<evidence type="ECO:0000256" key="6">
    <source>
        <dbReference type="SAM" id="Phobius"/>
    </source>
</evidence>
<dbReference type="AlphaFoldDB" id="A0A366IIA1"/>
<dbReference type="PANTHER" id="PTHR43531:SF11">
    <property type="entry name" value="METHYL-ACCEPTING CHEMOTAXIS PROTEIN 3"/>
    <property type="match status" value="1"/>
</dbReference>
<accession>A0A366IIA1</accession>
<reference evidence="9 10" key="1">
    <citation type="submission" date="2018-06" db="EMBL/GenBank/DDBJ databases">
        <title>Freshwater and sediment microbial communities from various areas in North America, analyzing microbe dynamics in response to fracking.</title>
        <authorList>
            <person name="Lamendella R."/>
        </authorList>
    </citation>
    <scope>NUCLEOTIDE SEQUENCE [LARGE SCALE GENOMIC DNA]</scope>
    <source>
        <strain evidence="9 10">3b_TX</strain>
    </source>
</reference>
<dbReference type="EMBL" id="QNSB01000009">
    <property type="protein sequence ID" value="RBP70244.1"/>
    <property type="molecule type" value="Genomic_DNA"/>
</dbReference>
<comment type="similarity">
    <text evidence="4">Belongs to the methyl-accepting chemotaxis (MCP) protein family.</text>
</comment>
<dbReference type="SUPFAM" id="SSF158472">
    <property type="entry name" value="HAMP domain-like"/>
    <property type="match status" value="1"/>
</dbReference>
<gene>
    <name evidence="9" type="ORF">DFO65_10915</name>
</gene>
<evidence type="ECO:0000256" key="3">
    <source>
        <dbReference type="ARBA" id="ARBA00022989"/>
    </source>
</evidence>
<dbReference type="CDD" id="cd06225">
    <property type="entry name" value="HAMP"/>
    <property type="match status" value="1"/>
</dbReference>
<keyword evidence="3 6" id="KW-1133">Transmembrane helix</keyword>
<evidence type="ECO:0000313" key="9">
    <source>
        <dbReference type="EMBL" id="RBP70244.1"/>
    </source>
</evidence>
<keyword evidence="6" id="KW-0472">Membrane</keyword>
<dbReference type="SMART" id="SM00304">
    <property type="entry name" value="HAMP"/>
    <property type="match status" value="1"/>
</dbReference>
<evidence type="ECO:0000256" key="5">
    <source>
        <dbReference type="SAM" id="MobiDB-lite"/>
    </source>
</evidence>
<feature type="transmembrane region" description="Helical" evidence="6">
    <location>
        <begin position="181"/>
        <end position="203"/>
    </location>
</feature>
<feature type="chain" id="PRO_5016834621" evidence="7">
    <location>
        <begin position="22"/>
        <end position="455"/>
    </location>
</feature>
<feature type="domain" description="HAMP" evidence="8">
    <location>
        <begin position="203"/>
        <end position="255"/>
    </location>
</feature>
<feature type="signal peptide" evidence="7">
    <location>
        <begin position="1"/>
        <end position="21"/>
    </location>
</feature>
<keyword evidence="7" id="KW-0732">Signal</keyword>
<dbReference type="Gene3D" id="6.10.340.10">
    <property type="match status" value="1"/>
</dbReference>
<dbReference type="GO" id="GO:0006935">
    <property type="term" value="P:chemotaxis"/>
    <property type="evidence" value="ECO:0007669"/>
    <property type="project" value="UniProtKB-KW"/>
</dbReference>
<keyword evidence="2 6" id="KW-0812">Transmembrane</keyword>
<evidence type="ECO:0000256" key="1">
    <source>
        <dbReference type="ARBA" id="ARBA00022500"/>
    </source>
</evidence>
<dbReference type="GO" id="GO:0016020">
    <property type="term" value="C:membrane"/>
    <property type="evidence" value="ECO:0007669"/>
    <property type="project" value="InterPro"/>
</dbReference>
<dbReference type="RefSeq" id="WP_113904820.1">
    <property type="nucleotide sequence ID" value="NZ_QNSB01000009.1"/>
</dbReference>
<keyword evidence="1" id="KW-0145">Chemotaxis</keyword>
<dbReference type="Pfam" id="PF12729">
    <property type="entry name" value="4HB_MCP_1"/>
    <property type="match status" value="1"/>
</dbReference>
<evidence type="ECO:0000256" key="7">
    <source>
        <dbReference type="SAM" id="SignalP"/>
    </source>
</evidence>
<dbReference type="Proteomes" id="UP000253509">
    <property type="component" value="Unassembled WGS sequence"/>
</dbReference>
<sequence length="455" mass="48766">MTLRRKLFVLFGSLVAMTFLAAGITTWAVINWKTTENDLQRHYERSLKLQSVRALTFQAVLEVPEGLTGNDPDARQDFEETIAPASDALRTWTELVDTAEERQEVETVQKAFDTLVADCHRAFDRIEAGDFAEAERLFDEQIEEASAESFQSVTANAEVTDADRREAIHSDTARTRHTAEVMLIITAISAFCIALLLGAYLVSDVFTPLRDVRRGLAHARRGDRSVRLNEDRHDEFGEVNREFNRFMGVLAEAIPPTASTAGIALESPGRGAAGSPLPDSPAAAVGTAAVGVAPAGRAAPLERAPLRPFVYEVVSRVHSELADQSADLDIAFATSVSHVPVDYLPVQQALSTLIVDTVGRGGRGSRVGLRISDAGAGADRMLAIEVGATRPADADSSAASAPPQPADADDEPEATSRSGNLALTRAVAEQHGGSLVLEDFGDGGSYARLELALDH</sequence>
<name>A0A366IIA1_9MICO</name>
<proteinExistence type="inferred from homology"/>
<evidence type="ECO:0000256" key="2">
    <source>
        <dbReference type="ARBA" id="ARBA00022692"/>
    </source>
</evidence>
<dbReference type="InterPro" id="IPR003660">
    <property type="entry name" value="HAMP_dom"/>
</dbReference>
<dbReference type="InterPro" id="IPR024478">
    <property type="entry name" value="HlyB_4HB_MCP"/>
</dbReference>
<dbReference type="PROSITE" id="PS50885">
    <property type="entry name" value="HAMP"/>
    <property type="match status" value="1"/>
</dbReference>
<evidence type="ECO:0000259" key="8">
    <source>
        <dbReference type="PROSITE" id="PS50885"/>
    </source>
</evidence>